<sequence>MEYRYFEIWDKFILTRDKLFSDIKFKNQKEKFILVLEARINSLTEELLFLARNSRYTSSQILMRSTIETYIDLKCLVQDDSFIDVLIQSERESEKKYLENFSPNNKYYGLQFENDVQNRLKKLYKDNDKSKHIRIYQKFEKVGELDFYRTVYNYLCRHTHGNITALASKHFEDDKIKLNRSLISNSEFTFILSSSINTAIASTLEVLEEFNFKAENTILFREFIDDVNKLANIDSNSNK</sequence>
<evidence type="ECO:0000313" key="1">
    <source>
        <dbReference type="EMBL" id="API87296.1"/>
    </source>
</evidence>
<dbReference type="InterPro" id="IPR043733">
    <property type="entry name" value="DUF5677"/>
</dbReference>
<accession>A0A1L4BTW9</accession>
<protein>
    <submittedName>
        <fullName evidence="1">Uncharacterized protein</fullName>
    </submittedName>
</protein>
<dbReference type="AlphaFoldDB" id="A0A1L4BTW9"/>
<evidence type="ECO:0000313" key="2">
    <source>
        <dbReference type="Proteomes" id="UP000184222"/>
    </source>
</evidence>
<proteinExistence type="predicted"/>
<dbReference type="EMBL" id="CP016796">
    <property type="protein sequence ID" value="API87296.1"/>
    <property type="molecule type" value="Genomic_DNA"/>
</dbReference>
<dbReference type="STRING" id="573570.F7310_07935"/>
<dbReference type="Pfam" id="PF18928">
    <property type="entry name" value="DUF5677"/>
    <property type="match status" value="1"/>
</dbReference>
<gene>
    <name evidence="1" type="ORF">F7310_07935</name>
</gene>
<dbReference type="KEGG" id="frx:F7310_07935"/>
<name>A0A1L4BTW9_9GAMM</name>
<dbReference type="RefSeq" id="WP_072713066.1">
    <property type="nucleotide sequence ID" value="NZ_CP016796.1"/>
</dbReference>
<keyword evidence="2" id="KW-1185">Reference proteome</keyword>
<dbReference type="Proteomes" id="UP000184222">
    <property type="component" value="Chromosome"/>
</dbReference>
<reference evidence="1 2" key="1">
    <citation type="journal article" date="2016" name="Appl. Environ. Microbiol.">
        <title>Whole genome relationships among Francisella bacteria of diverse origin define new species and provide specific regions for detection.</title>
        <authorList>
            <person name="Challacombe J.F."/>
            <person name="Petersen J.M."/>
            <person name="Gallegos-Graves V."/>
            <person name="Hodge D."/>
            <person name="Pillai S."/>
            <person name="Kuske C.R."/>
        </authorList>
    </citation>
    <scope>NUCLEOTIDE SEQUENCE [LARGE SCALE GENOMIC DNA]</scope>
    <source>
        <strain evidence="2">TX07-7310</strain>
    </source>
</reference>
<organism evidence="1 2">
    <name type="scientific">Francisella uliginis</name>
    <dbReference type="NCBI Taxonomy" id="573570"/>
    <lineage>
        <taxon>Bacteria</taxon>
        <taxon>Pseudomonadati</taxon>
        <taxon>Pseudomonadota</taxon>
        <taxon>Gammaproteobacteria</taxon>
        <taxon>Thiotrichales</taxon>
        <taxon>Francisellaceae</taxon>
        <taxon>Francisella</taxon>
    </lineage>
</organism>
<dbReference type="OrthoDB" id="7064732at2"/>